<gene>
    <name evidence="11" type="ORF">JRO89_XS13G0081600</name>
</gene>
<evidence type="ECO:0000256" key="3">
    <source>
        <dbReference type="ARBA" id="ARBA00022737"/>
    </source>
</evidence>
<feature type="repeat" description="PPR" evidence="7">
    <location>
        <begin position="692"/>
        <end position="726"/>
    </location>
</feature>
<dbReference type="Proteomes" id="UP000827721">
    <property type="component" value="Unassembled WGS sequence"/>
</dbReference>
<reference evidence="11 12" key="1">
    <citation type="submission" date="2021-02" db="EMBL/GenBank/DDBJ databases">
        <title>Plant Genome Project.</title>
        <authorList>
            <person name="Zhang R.-G."/>
        </authorList>
    </citation>
    <scope>NUCLEOTIDE SEQUENCE [LARGE SCALE GENOMIC DNA]</scope>
    <source>
        <tissue evidence="11">Leaves</tissue>
    </source>
</reference>
<feature type="repeat" description="PPR" evidence="7">
    <location>
        <begin position="939"/>
        <end position="973"/>
    </location>
</feature>
<dbReference type="Pfam" id="PF07910">
    <property type="entry name" value="Peptidase_C78"/>
    <property type="match status" value="1"/>
</dbReference>
<feature type="repeat" description="PPR" evidence="7">
    <location>
        <begin position="798"/>
        <end position="832"/>
    </location>
</feature>
<dbReference type="NCBIfam" id="TIGR00756">
    <property type="entry name" value="PPR"/>
    <property type="match status" value="8"/>
</dbReference>
<dbReference type="Pfam" id="PF13041">
    <property type="entry name" value="PPR_2"/>
    <property type="match status" value="3"/>
</dbReference>
<name>A0ABQ8H7B5_9ROSI</name>
<dbReference type="Pfam" id="PF20908">
    <property type="entry name" value="UfSP2_N"/>
    <property type="match status" value="1"/>
</dbReference>
<keyword evidence="6" id="KW-0788">Thiol protease</keyword>
<feature type="region of interest" description="Disordered" evidence="8">
    <location>
        <begin position="495"/>
        <end position="522"/>
    </location>
</feature>
<keyword evidence="4" id="KW-0833">Ubl conjugation pathway</keyword>
<evidence type="ECO:0000256" key="5">
    <source>
        <dbReference type="ARBA" id="ARBA00022801"/>
    </source>
</evidence>
<dbReference type="Gene3D" id="1.25.40.10">
    <property type="entry name" value="Tetratricopeptide repeat domain"/>
    <property type="match status" value="3"/>
</dbReference>
<keyword evidence="5" id="KW-0378">Hydrolase</keyword>
<evidence type="ECO:0000313" key="12">
    <source>
        <dbReference type="Proteomes" id="UP000827721"/>
    </source>
</evidence>
<dbReference type="SUPFAM" id="SSF54001">
    <property type="entry name" value="Cysteine proteinases"/>
    <property type="match status" value="1"/>
</dbReference>
<comment type="similarity">
    <text evidence="1">Belongs to the peptidase C78 family.</text>
</comment>
<feature type="repeat" description="PPR" evidence="7">
    <location>
        <begin position="1044"/>
        <end position="1078"/>
    </location>
</feature>
<evidence type="ECO:0000256" key="6">
    <source>
        <dbReference type="ARBA" id="ARBA00022807"/>
    </source>
</evidence>
<feature type="region of interest" description="Disordered" evidence="8">
    <location>
        <begin position="531"/>
        <end position="550"/>
    </location>
</feature>
<organism evidence="11 12">
    <name type="scientific">Xanthoceras sorbifolium</name>
    <dbReference type="NCBI Taxonomy" id="99658"/>
    <lineage>
        <taxon>Eukaryota</taxon>
        <taxon>Viridiplantae</taxon>
        <taxon>Streptophyta</taxon>
        <taxon>Embryophyta</taxon>
        <taxon>Tracheophyta</taxon>
        <taxon>Spermatophyta</taxon>
        <taxon>Magnoliopsida</taxon>
        <taxon>eudicotyledons</taxon>
        <taxon>Gunneridae</taxon>
        <taxon>Pentapetalae</taxon>
        <taxon>rosids</taxon>
        <taxon>malvids</taxon>
        <taxon>Sapindales</taxon>
        <taxon>Sapindaceae</taxon>
        <taxon>Xanthoceroideae</taxon>
        <taxon>Xanthoceras</taxon>
    </lineage>
</organism>
<feature type="repeat" description="PPR" evidence="7">
    <location>
        <begin position="833"/>
        <end position="867"/>
    </location>
</feature>
<dbReference type="InterPro" id="IPR049387">
    <property type="entry name" value="UFSP2-like_2nd"/>
</dbReference>
<feature type="repeat" description="PPR" evidence="7">
    <location>
        <begin position="868"/>
        <end position="903"/>
    </location>
</feature>
<protein>
    <recommendedName>
        <fullName evidence="13">Pentatricopeptide repeat-containing protein</fullName>
    </recommendedName>
</protein>
<evidence type="ECO:0008006" key="13">
    <source>
        <dbReference type="Google" id="ProtNLM"/>
    </source>
</evidence>
<dbReference type="PROSITE" id="PS51375">
    <property type="entry name" value="PPR"/>
    <property type="match status" value="10"/>
</dbReference>
<proteinExistence type="inferred from homology"/>
<feature type="compositionally biased region" description="Acidic residues" evidence="8">
    <location>
        <begin position="511"/>
        <end position="522"/>
    </location>
</feature>
<dbReference type="EMBL" id="JAFEMO010000013">
    <property type="protein sequence ID" value="KAH7549782.1"/>
    <property type="molecule type" value="Genomic_DNA"/>
</dbReference>
<dbReference type="PANTHER" id="PTHR48153:SF2">
    <property type="entry name" value="UFM1-SPECIFIC PROTEASE 2"/>
    <property type="match status" value="1"/>
</dbReference>
<evidence type="ECO:0000259" key="10">
    <source>
        <dbReference type="Pfam" id="PF20908"/>
    </source>
</evidence>
<feature type="domain" description="UFSP1/2/DUB catalytic" evidence="9">
    <location>
        <begin position="267"/>
        <end position="427"/>
    </location>
</feature>
<feature type="repeat" description="PPR" evidence="7">
    <location>
        <begin position="727"/>
        <end position="762"/>
    </location>
</feature>
<dbReference type="InterPro" id="IPR011990">
    <property type="entry name" value="TPR-like_helical_dom_sf"/>
</dbReference>
<evidence type="ECO:0000256" key="4">
    <source>
        <dbReference type="ARBA" id="ARBA00022786"/>
    </source>
</evidence>
<dbReference type="Pfam" id="PF13812">
    <property type="entry name" value="PPR_3"/>
    <property type="match status" value="2"/>
</dbReference>
<feature type="compositionally biased region" description="Basic and acidic residues" evidence="8">
    <location>
        <begin position="497"/>
        <end position="510"/>
    </location>
</feature>
<dbReference type="PANTHER" id="PTHR48153">
    <property type="entry name" value="UFM1-SPECIFIC PROTEASE 2"/>
    <property type="match status" value="1"/>
</dbReference>
<keyword evidence="3" id="KW-0677">Repeat</keyword>
<keyword evidence="12" id="KW-1185">Reference proteome</keyword>
<dbReference type="InterPro" id="IPR002885">
    <property type="entry name" value="PPR_rpt"/>
</dbReference>
<dbReference type="InterPro" id="IPR038765">
    <property type="entry name" value="Papain-like_cys_pep_sf"/>
</dbReference>
<evidence type="ECO:0000256" key="7">
    <source>
        <dbReference type="PROSITE-ProRule" id="PRU00708"/>
    </source>
</evidence>
<feature type="domain" description="UFSP2 second" evidence="10">
    <location>
        <begin position="85"/>
        <end position="231"/>
    </location>
</feature>
<feature type="repeat" description="PPR" evidence="7">
    <location>
        <begin position="904"/>
        <end position="938"/>
    </location>
</feature>
<evidence type="ECO:0000256" key="2">
    <source>
        <dbReference type="ARBA" id="ARBA00022670"/>
    </source>
</evidence>
<feature type="repeat" description="PPR" evidence="7">
    <location>
        <begin position="974"/>
        <end position="1008"/>
    </location>
</feature>
<evidence type="ECO:0000313" key="11">
    <source>
        <dbReference type="EMBL" id="KAH7549782.1"/>
    </source>
</evidence>
<comment type="caution">
    <text evidence="11">The sequence shown here is derived from an EMBL/GenBank/DDBJ whole genome shotgun (WGS) entry which is preliminary data.</text>
</comment>
<accession>A0ABQ8H7B5</accession>
<dbReference type="Gene3D" id="3.90.70.130">
    <property type="match status" value="1"/>
</dbReference>
<evidence type="ECO:0000256" key="1">
    <source>
        <dbReference type="ARBA" id="ARBA00008552"/>
    </source>
</evidence>
<evidence type="ECO:0000256" key="8">
    <source>
        <dbReference type="SAM" id="MobiDB-lite"/>
    </source>
</evidence>
<dbReference type="InterPro" id="IPR012462">
    <property type="entry name" value="UFSP1/2_DUB_cat"/>
</dbReference>
<evidence type="ECO:0000259" key="9">
    <source>
        <dbReference type="Pfam" id="PF07910"/>
    </source>
</evidence>
<keyword evidence="2" id="KW-0645">Protease</keyword>
<sequence length="1146" mass="129110">MYSHAIEAVIAKFKDPQIVYMVESLSRTTESPQPFILRGKDLDFDMDLSDIKLVGEAAQGLDATVLSCAHFCLKSKSATTTLSAENADAIQVSVLLNRSEKSPKSTAPIAEYCPASEDARLLIVDFKLQVLCYAAKSLPLMYAISKLVFPGLVDQLNSMKKAIMPNLFTQHPQLYPYHFSPPGVLHPVTVIYELNYGETELKQVDVRKSLHLRMGLPFDRPLLRIANALDLSTAKDGSRNNSTGKGSLLLKDVHFGIPSSGVSGGIVSLVQGSYEYHHYLQDGFDDSGWGCAYRSLQTIISWFKLQHYTSIYVPSHREIQQSLVEIGDKDPSFVGSREWIGAIELSFVLDKLLGVSCKVINVRSGAELPEKCRELALHFETQGTPIMIGGGVLAYTLLGIDYNEASGDCAFLILDPHYTAMTSIRKFMMMSALSPQIWPSSFGFIGSHYPTHHSSKPHLLLHSKLFKPCPCLSATPPTFTPHSSPQIFLPFLQQHEQQQKQDPKPQKHADEEEDEEEEEEDPIDPILNFFQSQTSTQDPPRLSKLSLQKNRRSSWHLRKSFNKPETQTESDINSIAIVKEEMQPTVPVAGGSVGEILRIARNLPNNSTLGEMLGGYEGRVSGRECVQVLELMGKEGLLMGCLYFYEWMRLHEPSLLTPRACSVLFPLLGRARMGDALIVLFQNLPQNKEFRDVHVYNAAISGLFCCGRYEDAWKVYEAMETNNVCPDHVTCSIMITVMRKSSRSAKEAWDFFERMTRKGVKWSEEVMGALIKSFCDEGLKNEALIISIEMEKRGISSNAIVYNTLMHAYCKSNQMEEAEGLFHDMKAKGLMPTSATFNILMDAYSRRMQPEIVEKLLLEMQDVGLEPNVKSYTCLISGYGRQRKMSDMAADAFLRMKKVGIKPTSHSYTALIHAYSISGWHEKAYTAFENMRREGIKPSIETYTALLDAFRRAGDTETLMKIWKSMISDRIEGTRVTFNILVDGFAKQGHYIEARDVISEFGKIGLQPTLMTYNMLMNAYARGGQTSKLPQLLKDMAALNLKPDSVTYSTMIYAYVRVRDFKRAFFYHKQMVKSGQVPDVKSYEKLRSILDVKAATKNRKDRSAILGIINSKMGMVKARKKGKKDEFWKYKKRHPRTQNVARAEQG</sequence>
<feature type="repeat" description="PPR" evidence="7">
    <location>
        <begin position="1009"/>
        <end position="1043"/>
    </location>
</feature>